<proteinExistence type="predicted"/>
<gene>
    <name evidence="2" type="ORF">MYCFIDRAFT_205785</name>
</gene>
<name>N1Q693_PSEFD</name>
<dbReference type="VEuPathDB" id="FungiDB:MYCFIDRAFT_205785"/>
<keyword evidence="3" id="KW-1185">Reference proteome</keyword>
<protein>
    <submittedName>
        <fullName evidence="2">Uncharacterized protein</fullName>
    </submittedName>
</protein>
<dbReference type="EMBL" id="KB446555">
    <property type="protein sequence ID" value="EME87749.1"/>
    <property type="molecule type" value="Genomic_DNA"/>
</dbReference>
<dbReference type="RefSeq" id="XP_007921077.1">
    <property type="nucleotide sequence ID" value="XM_007922886.1"/>
</dbReference>
<dbReference type="HOGENOM" id="CLU_2832259_0_0_1"/>
<reference evidence="2 3" key="1">
    <citation type="journal article" date="2012" name="PLoS Pathog.">
        <title>Diverse lifestyles and strategies of plant pathogenesis encoded in the genomes of eighteen Dothideomycetes fungi.</title>
        <authorList>
            <person name="Ohm R.A."/>
            <person name="Feau N."/>
            <person name="Henrissat B."/>
            <person name="Schoch C.L."/>
            <person name="Horwitz B.A."/>
            <person name="Barry K.W."/>
            <person name="Condon B.J."/>
            <person name="Copeland A.C."/>
            <person name="Dhillon B."/>
            <person name="Glaser F."/>
            <person name="Hesse C.N."/>
            <person name="Kosti I."/>
            <person name="LaButti K."/>
            <person name="Lindquist E.A."/>
            <person name="Lucas S."/>
            <person name="Salamov A.A."/>
            <person name="Bradshaw R.E."/>
            <person name="Ciuffetti L."/>
            <person name="Hamelin R.C."/>
            <person name="Kema G.H.J."/>
            <person name="Lawrence C."/>
            <person name="Scott J.A."/>
            <person name="Spatafora J.W."/>
            <person name="Turgeon B.G."/>
            <person name="de Wit P.J.G.M."/>
            <person name="Zhong S."/>
            <person name="Goodwin S.B."/>
            <person name="Grigoriev I.V."/>
        </authorList>
    </citation>
    <scope>NUCLEOTIDE SEQUENCE [LARGE SCALE GENOMIC DNA]</scope>
    <source>
        <strain evidence="2 3">CIRAD86</strain>
    </source>
</reference>
<dbReference type="KEGG" id="pfj:MYCFIDRAFT_205785"/>
<dbReference type="AlphaFoldDB" id="N1Q693"/>
<evidence type="ECO:0000256" key="1">
    <source>
        <dbReference type="SAM" id="MobiDB-lite"/>
    </source>
</evidence>
<feature type="compositionally biased region" description="Polar residues" evidence="1">
    <location>
        <begin position="50"/>
        <end position="59"/>
    </location>
</feature>
<dbReference type="GeneID" id="19336430"/>
<evidence type="ECO:0000313" key="2">
    <source>
        <dbReference type="EMBL" id="EME87749.1"/>
    </source>
</evidence>
<organism evidence="2 3">
    <name type="scientific">Pseudocercospora fijiensis (strain CIRAD86)</name>
    <name type="common">Black leaf streak disease fungus</name>
    <name type="synonym">Mycosphaerella fijiensis</name>
    <dbReference type="NCBI Taxonomy" id="383855"/>
    <lineage>
        <taxon>Eukaryota</taxon>
        <taxon>Fungi</taxon>
        <taxon>Dikarya</taxon>
        <taxon>Ascomycota</taxon>
        <taxon>Pezizomycotina</taxon>
        <taxon>Dothideomycetes</taxon>
        <taxon>Dothideomycetidae</taxon>
        <taxon>Mycosphaerellales</taxon>
        <taxon>Mycosphaerellaceae</taxon>
        <taxon>Pseudocercospora</taxon>
    </lineage>
</organism>
<feature type="region of interest" description="Disordered" evidence="1">
    <location>
        <begin position="47"/>
        <end position="66"/>
    </location>
</feature>
<evidence type="ECO:0000313" key="3">
    <source>
        <dbReference type="Proteomes" id="UP000016932"/>
    </source>
</evidence>
<dbReference type="Proteomes" id="UP000016932">
    <property type="component" value="Unassembled WGS sequence"/>
</dbReference>
<accession>N1Q693</accession>
<sequence length="66" mass="7065">MIQSHIVKKDGLIHTHSFDGSNATALKVTPFSALSRVHVIKQLAGPANPSADQIAQSLETGEHFSE</sequence>